<feature type="region of interest" description="Disordered" evidence="1">
    <location>
        <begin position="1"/>
        <end position="70"/>
    </location>
</feature>
<reference evidence="2 3" key="1">
    <citation type="submission" date="2015-05" db="EMBL/GenBank/DDBJ databases">
        <authorList>
            <person name="Wang D.B."/>
            <person name="Wang M."/>
        </authorList>
    </citation>
    <scope>NUCLEOTIDE SEQUENCE [LARGE SCALE GENOMIC DNA]</scope>
    <source>
        <strain evidence="2">VL1</strain>
    </source>
</reference>
<feature type="compositionally biased region" description="Basic residues" evidence="1">
    <location>
        <begin position="31"/>
        <end position="44"/>
    </location>
</feature>
<evidence type="ECO:0000256" key="1">
    <source>
        <dbReference type="SAM" id="MobiDB-lite"/>
    </source>
</evidence>
<accession>A0A0G4MP82</accession>
<name>A0A0G4MP82_VERLO</name>
<sequence>PRGHEGVDAALRQVAGPLDHDKGRAAPAGAARRHGQPLRPRQHGRGPVGRQRCRARRRHRATVPRRRAHA</sequence>
<dbReference type="EMBL" id="CVQH01023766">
    <property type="protein sequence ID" value="CRK35967.1"/>
    <property type="molecule type" value="Genomic_DNA"/>
</dbReference>
<keyword evidence="3" id="KW-1185">Reference proteome</keyword>
<proteinExistence type="predicted"/>
<evidence type="ECO:0000313" key="2">
    <source>
        <dbReference type="EMBL" id="CRK35967.1"/>
    </source>
</evidence>
<dbReference type="AlphaFoldDB" id="A0A0G4MP82"/>
<evidence type="ECO:0000313" key="3">
    <source>
        <dbReference type="Proteomes" id="UP000044602"/>
    </source>
</evidence>
<feature type="compositionally biased region" description="Basic residues" evidence="1">
    <location>
        <begin position="51"/>
        <end position="70"/>
    </location>
</feature>
<organism evidence="2 3">
    <name type="scientific">Verticillium longisporum</name>
    <name type="common">Verticillium dahliae var. longisporum</name>
    <dbReference type="NCBI Taxonomy" id="100787"/>
    <lineage>
        <taxon>Eukaryota</taxon>
        <taxon>Fungi</taxon>
        <taxon>Dikarya</taxon>
        <taxon>Ascomycota</taxon>
        <taxon>Pezizomycotina</taxon>
        <taxon>Sordariomycetes</taxon>
        <taxon>Hypocreomycetidae</taxon>
        <taxon>Glomerellales</taxon>
        <taxon>Plectosphaerellaceae</taxon>
        <taxon>Verticillium</taxon>
    </lineage>
</organism>
<feature type="non-terminal residue" evidence="2">
    <location>
        <position position="1"/>
    </location>
</feature>
<dbReference type="Proteomes" id="UP000044602">
    <property type="component" value="Unassembled WGS sequence"/>
</dbReference>
<protein>
    <submittedName>
        <fullName evidence="2">Uncharacterized protein</fullName>
    </submittedName>
</protein>
<gene>
    <name evidence="2" type="ORF">BN1708_019864</name>
</gene>